<evidence type="ECO:0000256" key="1">
    <source>
        <dbReference type="SAM" id="Phobius"/>
    </source>
</evidence>
<name>A0A328UH13_9FIRM</name>
<dbReference type="RefSeq" id="WP_112332768.1">
    <property type="nucleotide sequence ID" value="NZ_JADPHD010000003.1"/>
</dbReference>
<protein>
    <recommendedName>
        <fullName evidence="4">ABC transporter permease</fullName>
    </recommendedName>
</protein>
<keyword evidence="1" id="KW-0812">Transmembrane</keyword>
<evidence type="ECO:0008006" key="4">
    <source>
        <dbReference type="Google" id="ProtNLM"/>
    </source>
</evidence>
<keyword evidence="1" id="KW-0472">Membrane</keyword>
<proteinExistence type="predicted"/>
<dbReference type="AlphaFoldDB" id="A0A328UH13"/>
<accession>A0A328UH13</accession>
<gene>
    <name evidence="2" type="ORF">DPQ25_08620</name>
</gene>
<organism evidence="2 3">
    <name type="scientific">Hydrogeniiclostridium mannosilyticum</name>
    <dbReference type="NCBI Taxonomy" id="2764322"/>
    <lineage>
        <taxon>Bacteria</taxon>
        <taxon>Bacillati</taxon>
        <taxon>Bacillota</taxon>
        <taxon>Clostridia</taxon>
        <taxon>Eubacteriales</taxon>
        <taxon>Acutalibacteraceae</taxon>
        <taxon>Hydrogeniiclostridium</taxon>
    </lineage>
</organism>
<reference evidence="2 3" key="1">
    <citation type="submission" date="2018-06" db="EMBL/GenBank/DDBJ databases">
        <title>Noncontiguous genome sequence of Ruminococcaceae bacterium ASD2818.</title>
        <authorList>
            <person name="Chaplin A.V."/>
            <person name="Sokolova S.R."/>
            <person name="Kochetkova T.O."/>
            <person name="Goltsov A.Y."/>
            <person name="Trofimov D.Y."/>
            <person name="Efimov B.A."/>
        </authorList>
    </citation>
    <scope>NUCLEOTIDE SEQUENCE [LARGE SCALE GENOMIC DNA]</scope>
    <source>
        <strain evidence="2 3">ASD2818</strain>
    </source>
</reference>
<evidence type="ECO:0000313" key="2">
    <source>
        <dbReference type="EMBL" id="RAQ28386.1"/>
    </source>
</evidence>
<dbReference type="Pfam" id="PF06541">
    <property type="entry name" value="ABC_trans_CmpB"/>
    <property type="match status" value="1"/>
</dbReference>
<evidence type="ECO:0000313" key="3">
    <source>
        <dbReference type="Proteomes" id="UP000249377"/>
    </source>
</evidence>
<dbReference type="Proteomes" id="UP000249377">
    <property type="component" value="Unassembled WGS sequence"/>
</dbReference>
<feature type="transmembrane region" description="Helical" evidence="1">
    <location>
        <begin position="101"/>
        <end position="121"/>
    </location>
</feature>
<sequence length="135" mass="14747">MLKKNAVLFLTGGTVYPALEVLSRGRTDISMSIAGGVCLCLIDQICHKKMQNCSLAQRCAAGSGIITGIEFLTGVVVNIVLKMNVWDYSAMPGNILGQVCLPYSLLWFFLTIPALGVCAWFEKFIAQNSRLSRKL</sequence>
<dbReference type="InterPro" id="IPR010540">
    <property type="entry name" value="CmpB_TMEM229"/>
</dbReference>
<keyword evidence="1" id="KW-1133">Transmembrane helix</keyword>
<comment type="caution">
    <text evidence="2">The sequence shown here is derived from an EMBL/GenBank/DDBJ whole genome shotgun (WGS) entry which is preliminary data.</text>
</comment>
<keyword evidence="3" id="KW-1185">Reference proteome</keyword>
<feature type="transmembrane region" description="Helical" evidence="1">
    <location>
        <begin position="59"/>
        <end position="81"/>
    </location>
</feature>
<dbReference type="EMBL" id="QLYR01000005">
    <property type="protein sequence ID" value="RAQ28386.1"/>
    <property type="molecule type" value="Genomic_DNA"/>
</dbReference>